<dbReference type="AlphaFoldDB" id="A0A835RK07"/>
<protein>
    <submittedName>
        <fullName evidence="2">Uncharacterized protein</fullName>
    </submittedName>
</protein>
<name>A0A835RK07_VANPL</name>
<dbReference type="Proteomes" id="UP000636800">
    <property type="component" value="Chromosome 2"/>
</dbReference>
<organism evidence="2 4">
    <name type="scientific">Vanilla planifolia</name>
    <name type="common">Vanilla</name>
    <dbReference type="NCBI Taxonomy" id="51239"/>
    <lineage>
        <taxon>Eukaryota</taxon>
        <taxon>Viridiplantae</taxon>
        <taxon>Streptophyta</taxon>
        <taxon>Embryophyta</taxon>
        <taxon>Tracheophyta</taxon>
        <taxon>Spermatophyta</taxon>
        <taxon>Magnoliopsida</taxon>
        <taxon>Liliopsida</taxon>
        <taxon>Asparagales</taxon>
        <taxon>Orchidaceae</taxon>
        <taxon>Vanilloideae</taxon>
        <taxon>Vanilleae</taxon>
        <taxon>Vanilla</taxon>
    </lineage>
</organism>
<evidence type="ECO:0000313" key="5">
    <source>
        <dbReference type="Proteomes" id="UP000639772"/>
    </source>
</evidence>
<keyword evidence="1" id="KW-1133">Transmembrane helix</keyword>
<dbReference type="Proteomes" id="UP000639772">
    <property type="component" value="Unassembled WGS sequence"/>
</dbReference>
<keyword evidence="1" id="KW-0812">Transmembrane</keyword>
<evidence type="ECO:0000256" key="1">
    <source>
        <dbReference type="SAM" id="Phobius"/>
    </source>
</evidence>
<feature type="transmembrane region" description="Helical" evidence="1">
    <location>
        <begin position="20"/>
        <end position="42"/>
    </location>
</feature>
<comment type="caution">
    <text evidence="2">The sequence shown here is derived from an EMBL/GenBank/DDBJ whole genome shotgun (WGS) entry which is preliminary data.</text>
</comment>
<reference evidence="4 5" key="1">
    <citation type="journal article" date="2020" name="Nat. Food">
        <title>A phased Vanilla planifolia genome enables genetic improvement of flavour and production.</title>
        <authorList>
            <person name="Hasing T."/>
            <person name="Tang H."/>
            <person name="Brym M."/>
            <person name="Khazi F."/>
            <person name="Huang T."/>
            <person name="Chambers A.H."/>
        </authorList>
    </citation>
    <scope>NUCLEOTIDE SEQUENCE [LARGE SCALE GENOMIC DNA]</scope>
    <source>
        <tissue evidence="2">Leaf</tissue>
    </source>
</reference>
<dbReference type="EMBL" id="JADCNM010000002">
    <property type="protein sequence ID" value="KAG0494001.1"/>
    <property type="molecule type" value="Genomic_DNA"/>
</dbReference>
<dbReference type="EMBL" id="JADCNL010000002">
    <property type="protein sequence ID" value="KAG0491908.1"/>
    <property type="molecule type" value="Genomic_DNA"/>
</dbReference>
<evidence type="ECO:0000313" key="3">
    <source>
        <dbReference type="EMBL" id="KAG0494001.1"/>
    </source>
</evidence>
<accession>A0A835RK07</accession>
<proteinExistence type="predicted"/>
<gene>
    <name evidence="3" type="ORF">HPP92_004995</name>
    <name evidence="2" type="ORF">HPP92_005306</name>
</gene>
<evidence type="ECO:0000313" key="4">
    <source>
        <dbReference type="Proteomes" id="UP000636800"/>
    </source>
</evidence>
<keyword evidence="4" id="KW-1185">Reference proteome</keyword>
<evidence type="ECO:0000313" key="2">
    <source>
        <dbReference type="EMBL" id="KAG0491908.1"/>
    </source>
</evidence>
<keyword evidence="1" id="KW-0472">Membrane</keyword>
<sequence>MGRLWKLETVAGTSDGGSEILALCAAVLTAFVLVTLVVLLCADGAVKETARADCDPQMAACAAPCGAACGAACGA</sequence>